<dbReference type="Proteomes" id="UP000002588">
    <property type="component" value="Chromosome"/>
</dbReference>
<organism evidence="4 5">
    <name type="scientific">Azoarcus sp. (strain BH72)</name>
    <dbReference type="NCBI Taxonomy" id="418699"/>
    <lineage>
        <taxon>Bacteria</taxon>
        <taxon>Pseudomonadati</taxon>
        <taxon>Pseudomonadota</taxon>
        <taxon>Betaproteobacteria</taxon>
        <taxon>Rhodocyclales</taxon>
        <taxon>Zoogloeaceae</taxon>
        <taxon>Azoarcus</taxon>
    </lineage>
</organism>
<dbReference type="EMBL" id="AM406670">
    <property type="protein sequence ID" value="CAL94408.1"/>
    <property type="molecule type" value="Genomic_DNA"/>
</dbReference>
<proteinExistence type="predicted"/>
<dbReference type="InterPro" id="IPR012347">
    <property type="entry name" value="Ferritin-like"/>
</dbReference>
<gene>
    <name evidence="4" type="ordered locus">azo1791</name>
</gene>
<evidence type="ECO:0000256" key="2">
    <source>
        <dbReference type="SAM" id="SignalP"/>
    </source>
</evidence>
<evidence type="ECO:0000256" key="1">
    <source>
        <dbReference type="SAM" id="MobiDB-lite"/>
    </source>
</evidence>
<name>A1K6F3_AZOSB</name>
<evidence type="ECO:0000259" key="3">
    <source>
        <dbReference type="Pfam" id="PF13628"/>
    </source>
</evidence>
<dbReference type="PANTHER" id="PTHR38593">
    <property type="entry name" value="BLR2558 PROTEIN"/>
    <property type="match status" value="1"/>
</dbReference>
<keyword evidence="2" id="KW-0732">Signal</keyword>
<accession>A1K6F3</accession>
<dbReference type="InterPro" id="IPR025419">
    <property type="entry name" value="DUF4142"/>
</dbReference>
<dbReference type="eggNOG" id="COG3652">
    <property type="taxonomic scope" value="Bacteria"/>
</dbReference>
<dbReference type="PROSITE" id="PS51257">
    <property type="entry name" value="PROKAR_LIPOPROTEIN"/>
    <property type="match status" value="1"/>
</dbReference>
<feature type="signal peptide" evidence="2">
    <location>
        <begin position="1"/>
        <end position="21"/>
    </location>
</feature>
<evidence type="ECO:0000313" key="4">
    <source>
        <dbReference type="EMBL" id="CAL94408.1"/>
    </source>
</evidence>
<protein>
    <submittedName>
        <fullName evidence="4">Conserved hypothetical secreted protein</fullName>
    </submittedName>
</protein>
<evidence type="ECO:0000313" key="5">
    <source>
        <dbReference type="Proteomes" id="UP000002588"/>
    </source>
</evidence>
<feature type="region of interest" description="Disordered" evidence="1">
    <location>
        <begin position="25"/>
        <end position="75"/>
    </location>
</feature>
<dbReference type="Gene3D" id="1.20.1260.10">
    <property type="match status" value="1"/>
</dbReference>
<feature type="chain" id="PRO_5002635295" evidence="2">
    <location>
        <begin position="22"/>
        <end position="223"/>
    </location>
</feature>
<dbReference type="AlphaFoldDB" id="A1K6F3"/>
<feature type="domain" description="DUF4142" evidence="3">
    <location>
        <begin position="78"/>
        <end position="214"/>
    </location>
</feature>
<reference evidence="4 5" key="1">
    <citation type="journal article" date="2006" name="Nat. Biotechnol.">
        <title>Complete genome of the mutualistic, N2-fixing grass endophyte Azoarcus sp. strain BH72.</title>
        <authorList>
            <person name="Krause A."/>
            <person name="Ramakumar A."/>
            <person name="Bartels D."/>
            <person name="Battistoni F."/>
            <person name="Bekel T."/>
            <person name="Boch J."/>
            <person name="Boehm M."/>
            <person name="Friedrich F."/>
            <person name="Hurek T."/>
            <person name="Krause L."/>
            <person name="Linke B."/>
            <person name="McHardy A.C."/>
            <person name="Sarkar A."/>
            <person name="Schneiker S."/>
            <person name="Syed A.A."/>
            <person name="Thauer R."/>
            <person name="Vorhoelter F.-J."/>
            <person name="Weidner S."/>
            <person name="Puehler A."/>
            <person name="Reinhold-Hurek B."/>
            <person name="Kaiser O."/>
            <person name="Goesmann A."/>
        </authorList>
    </citation>
    <scope>NUCLEOTIDE SEQUENCE [LARGE SCALE GENOMIC DNA]</scope>
    <source>
        <strain evidence="4 5">BH72</strain>
    </source>
</reference>
<dbReference type="RefSeq" id="WP_011765524.1">
    <property type="nucleotide sequence ID" value="NC_008702.1"/>
</dbReference>
<dbReference type="KEGG" id="aoa:dqs_1940"/>
<sequence>MDAIRLRRATALLALASLIAACDRKPNTAPPQPPTSTQVAPSVPPETPPLPPAGGTAGSTQAPVSSISNVEPGPVSEADRNFIAAATGHGLAQMEAGRLVAEGGGNADVKAFAEQLRHDHEAINVQLARLASAKKLTAAEAMPEHARADLAEMRKLSGTQLDQLFLARFSGAAHAQVIEAFERQAREGADPEIRAFAQDTLAILRRHVETARGLQQKLATGAR</sequence>
<dbReference type="STRING" id="62928.azo1791"/>
<dbReference type="PANTHER" id="PTHR38593:SF1">
    <property type="entry name" value="BLR2558 PROTEIN"/>
    <property type="match status" value="1"/>
</dbReference>
<dbReference type="Pfam" id="PF13628">
    <property type="entry name" value="DUF4142"/>
    <property type="match status" value="1"/>
</dbReference>
<dbReference type="KEGG" id="azo:azo1791"/>
<dbReference type="HOGENOM" id="CLU_079636_1_2_4"/>
<keyword evidence="5" id="KW-1185">Reference proteome</keyword>
<feature type="compositionally biased region" description="Pro residues" evidence="1">
    <location>
        <begin position="42"/>
        <end position="52"/>
    </location>
</feature>